<name>A0A4E0R2I8_FASHE</name>
<proteinExistence type="inferred from homology"/>
<evidence type="ECO:0000313" key="7">
    <source>
        <dbReference type="Proteomes" id="UP000230066"/>
    </source>
</evidence>
<evidence type="ECO:0000256" key="2">
    <source>
        <dbReference type="ARBA" id="ARBA00009415"/>
    </source>
</evidence>
<keyword evidence="4" id="KW-0966">Cell projection</keyword>
<gene>
    <name evidence="6" type="ORF">D915_006754</name>
</gene>
<sequence>MSAEKTKASDGGDDVPVNTYATYNKMESLSEKLKLLNYEKDFCRVRHRKPVPRHYFAIPTNPGEQFHNFTTLAAWLIGRANGKIDPPQEYDDPNATIATILDAVRELGHSIEFAPSKLKSGCGEHCIEVLSRLADSALKIHGHEFCLPRYTEDDDEGLNIEEADLSNTDEDFCEWRGTRSGGRCASNRGTNGDEGPNTFAEDDDDDEDALDLEALKTRGSRFGRSSINRDGHEVNRKSGSPVLRDSVLEEKVSCGPISVLESTTDPADWQLEVERVLPQLRITIRNDSKDWRAHLEDIRRYQLDIDRAYADAKTQLTRLHAELGRALDKIHNREKYMNSQLDTLLSQYKMVQDSLSEVTQRFRQASGGITERSRALAEIGEELERVKDEMDERGSSMTDGSPVVRIKQAIQKLKSEIIAMDIRTGVLEHILLRMHLRVREDSQKPLFCKQPELGRLGTESGFTFQ</sequence>
<dbReference type="GO" id="GO:0030992">
    <property type="term" value="C:intraciliary transport particle B"/>
    <property type="evidence" value="ECO:0007669"/>
    <property type="project" value="TreeGrafter"/>
</dbReference>
<dbReference type="EMBL" id="JXXN02002820">
    <property type="protein sequence ID" value="THD22349.1"/>
    <property type="molecule type" value="Genomic_DNA"/>
</dbReference>
<dbReference type="GO" id="GO:1905515">
    <property type="term" value="P:non-motile cilium assembly"/>
    <property type="evidence" value="ECO:0007669"/>
    <property type="project" value="TreeGrafter"/>
</dbReference>
<dbReference type="GO" id="GO:0005815">
    <property type="term" value="C:microtubule organizing center"/>
    <property type="evidence" value="ECO:0007669"/>
    <property type="project" value="TreeGrafter"/>
</dbReference>
<evidence type="ECO:0000313" key="6">
    <source>
        <dbReference type="EMBL" id="THD22349.1"/>
    </source>
</evidence>
<evidence type="ECO:0000256" key="3">
    <source>
        <dbReference type="ARBA" id="ARBA00023069"/>
    </source>
</evidence>
<protein>
    <submittedName>
        <fullName evidence="6">Estrogen receptor beta like 1</fullName>
    </submittedName>
</protein>
<comment type="subcellular location">
    <subcellularLocation>
        <location evidence="1">Cell projection</location>
        <location evidence="1">Cilium</location>
    </subcellularLocation>
</comment>
<dbReference type="GO" id="GO:0042073">
    <property type="term" value="P:intraciliary transport"/>
    <property type="evidence" value="ECO:0007669"/>
    <property type="project" value="TreeGrafter"/>
</dbReference>
<accession>A0A4E0R2I8</accession>
<dbReference type="PANTHER" id="PTHR16011:SF0">
    <property type="entry name" value="INTRAFLAGELLAR TRANSPORT PROTEIN 57 HOMOLOG"/>
    <property type="match status" value="1"/>
</dbReference>
<dbReference type="InterPro" id="IPR019530">
    <property type="entry name" value="Intra-flagellar_transport_57"/>
</dbReference>
<dbReference type="PANTHER" id="PTHR16011">
    <property type="entry name" value="IFT57/HIPPI"/>
    <property type="match status" value="1"/>
</dbReference>
<keyword evidence="7" id="KW-1185">Reference proteome</keyword>
<comment type="caution">
    <text evidence="6">The sequence shown here is derived from an EMBL/GenBank/DDBJ whole genome shotgun (WGS) entry which is preliminary data.</text>
</comment>
<dbReference type="Pfam" id="PF10498">
    <property type="entry name" value="IFT57"/>
    <property type="match status" value="1"/>
</dbReference>
<dbReference type="AlphaFoldDB" id="A0A4E0R2I8"/>
<evidence type="ECO:0000256" key="4">
    <source>
        <dbReference type="ARBA" id="ARBA00023273"/>
    </source>
</evidence>
<evidence type="ECO:0000256" key="5">
    <source>
        <dbReference type="SAM" id="MobiDB-lite"/>
    </source>
</evidence>
<organism evidence="6 7">
    <name type="scientific">Fasciola hepatica</name>
    <name type="common">Liver fluke</name>
    <dbReference type="NCBI Taxonomy" id="6192"/>
    <lineage>
        <taxon>Eukaryota</taxon>
        <taxon>Metazoa</taxon>
        <taxon>Spiralia</taxon>
        <taxon>Lophotrochozoa</taxon>
        <taxon>Platyhelminthes</taxon>
        <taxon>Trematoda</taxon>
        <taxon>Digenea</taxon>
        <taxon>Plagiorchiida</taxon>
        <taxon>Echinostomata</taxon>
        <taxon>Echinostomatoidea</taxon>
        <taxon>Fasciolidae</taxon>
        <taxon>Fasciola</taxon>
    </lineage>
</organism>
<keyword evidence="6" id="KW-0675">Receptor</keyword>
<dbReference type="GO" id="GO:0005794">
    <property type="term" value="C:Golgi apparatus"/>
    <property type="evidence" value="ECO:0007669"/>
    <property type="project" value="TreeGrafter"/>
</dbReference>
<reference evidence="6" key="1">
    <citation type="submission" date="2019-03" db="EMBL/GenBank/DDBJ databases">
        <title>Improved annotation for the trematode Fasciola hepatica.</title>
        <authorList>
            <person name="Choi Y.-J."/>
            <person name="Martin J."/>
            <person name="Mitreva M."/>
        </authorList>
    </citation>
    <scope>NUCLEOTIDE SEQUENCE [LARGE SCALE GENOMIC DNA]</scope>
</reference>
<dbReference type="Proteomes" id="UP000230066">
    <property type="component" value="Unassembled WGS sequence"/>
</dbReference>
<evidence type="ECO:0000256" key="1">
    <source>
        <dbReference type="ARBA" id="ARBA00004138"/>
    </source>
</evidence>
<dbReference type="GO" id="GO:0005929">
    <property type="term" value="C:cilium"/>
    <property type="evidence" value="ECO:0007669"/>
    <property type="project" value="UniProtKB-SubCell"/>
</dbReference>
<feature type="region of interest" description="Disordered" evidence="5">
    <location>
        <begin position="179"/>
        <end position="206"/>
    </location>
</feature>
<keyword evidence="3" id="KW-0969">Cilium</keyword>
<comment type="similarity">
    <text evidence="2">Belongs to the IFT57 family.</text>
</comment>